<evidence type="ECO:0000256" key="4">
    <source>
        <dbReference type="ARBA" id="ARBA00011962"/>
    </source>
</evidence>
<dbReference type="Pfam" id="PF18085">
    <property type="entry name" value="Mak_N_cap"/>
    <property type="match status" value="1"/>
</dbReference>
<dbReference type="InterPro" id="IPR011009">
    <property type="entry name" value="Kinase-like_dom_sf"/>
</dbReference>
<reference evidence="18" key="1">
    <citation type="journal article" date="2019" name="Int. J. Syst. Evol. Microbiol.">
        <title>The Global Catalogue of Microorganisms (GCM) 10K type strain sequencing project: providing services to taxonomists for standard genome sequencing and annotation.</title>
        <authorList>
            <consortium name="The Broad Institute Genomics Platform"/>
            <consortium name="The Broad Institute Genome Sequencing Center for Infectious Disease"/>
            <person name="Wu L."/>
            <person name="Ma J."/>
        </authorList>
    </citation>
    <scope>NUCLEOTIDE SEQUENCE [LARGE SCALE GENOMIC DNA]</scope>
    <source>
        <strain evidence="18">CGMCC 1.12471</strain>
    </source>
</reference>
<keyword evidence="6" id="KW-0321">Glycogen metabolism</keyword>
<dbReference type="EMBL" id="JBHUEA010000024">
    <property type="protein sequence ID" value="MFD1722646.1"/>
    <property type="molecule type" value="Genomic_DNA"/>
</dbReference>
<sequence>MPDSTSVDGPLRSWIGGQRWFASTGTPDLVEAGEFPIASDGSGRTLLLRERSGDALYQVPVVLRDADGQPGVIGAVDGGELIDGPRDASYVRALLELVLGGGQVEGDGTTVRGVPLGWEGPAPTLVASRVLSGEQSNTSIIVEATRDDGEIARVMLKVFRALHDGENPDVVLQSAIAAAGSDRVPATWGALVGTWPDASVEGGLASGHLAVAQEYLPGTEDAWRVALVAARAGEDFTGPARDLGAATAEVHRVLAQAFPTRDADEAGREALLASMRGRAKRAIGLVPGLAGRAEEIEEALVSGTRNEWPALQRVHGDYHLGQVLLVPDRGWVLLDFEGEPLRPMAERSEPDAALRDVAGMLRSFDYVAGTIALEGGDAAAANAWTASVRAAFLEGYERELGRSLDPYAALLTALELDKALYECEYEVRNRPLWLPIPEDAVHRMLEARA</sequence>
<organism evidence="17 18">
    <name type="scientific">Amnibacterium endophyticum</name>
    <dbReference type="NCBI Taxonomy" id="2109337"/>
    <lineage>
        <taxon>Bacteria</taxon>
        <taxon>Bacillati</taxon>
        <taxon>Actinomycetota</taxon>
        <taxon>Actinomycetes</taxon>
        <taxon>Micrococcales</taxon>
        <taxon>Microbacteriaceae</taxon>
        <taxon>Amnibacterium</taxon>
    </lineage>
</organism>
<keyword evidence="7" id="KW-0808">Transferase</keyword>
<evidence type="ECO:0000256" key="13">
    <source>
        <dbReference type="ARBA" id="ARBA00031251"/>
    </source>
</evidence>
<evidence type="ECO:0000256" key="9">
    <source>
        <dbReference type="ARBA" id="ARBA00022777"/>
    </source>
</evidence>
<evidence type="ECO:0000256" key="12">
    <source>
        <dbReference type="ARBA" id="ARBA00023277"/>
    </source>
</evidence>
<evidence type="ECO:0000256" key="11">
    <source>
        <dbReference type="ARBA" id="ARBA00023056"/>
    </source>
</evidence>
<dbReference type="Pfam" id="PF01636">
    <property type="entry name" value="APH"/>
    <property type="match status" value="1"/>
</dbReference>
<dbReference type="RefSeq" id="WP_377935932.1">
    <property type="nucleotide sequence ID" value="NZ_JBHUEA010000024.1"/>
</dbReference>
<evidence type="ECO:0000259" key="16">
    <source>
        <dbReference type="Pfam" id="PF18085"/>
    </source>
</evidence>
<comment type="catalytic activity">
    <reaction evidence="14">
        <text>D-maltose + ATP = alpha-maltose 1-phosphate + ADP + H(+)</text>
        <dbReference type="Rhea" id="RHEA:31915"/>
        <dbReference type="ChEBI" id="CHEBI:15378"/>
        <dbReference type="ChEBI" id="CHEBI:17306"/>
        <dbReference type="ChEBI" id="CHEBI:30616"/>
        <dbReference type="ChEBI" id="CHEBI:63576"/>
        <dbReference type="ChEBI" id="CHEBI:456216"/>
        <dbReference type="EC" id="2.7.1.175"/>
    </reaction>
</comment>
<evidence type="ECO:0000313" key="17">
    <source>
        <dbReference type="EMBL" id="MFD1722646.1"/>
    </source>
</evidence>
<evidence type="ECO:0000256" key="3">
    <source>
        <dbReference type="ARBA" id="ARBA00011245"/>
    </source>
</evidence>
<feature type="domain" description="Maltokinase N-terminal cap" evidence="16">
    <location>
        <begin position="14"/>
        <end position="87"/>
    </location>
</feature>
<name>A0ABW4LGS8_9MICO</name>
<evidence type="ECO:0000256" key="10">
    <source>
        <dbReference type="ARBA" id="ARBA00022840"/>
    </source>
</evidence>
<comment type="similarity">
    <text evidence="2">Belongs to the aminoglycoside phosphotransferase family.</text>
</comment>
<feature type="domain" description="Aminoglycoside phosphotransferase" evidence="15">
    <location>
        <begin position="204"/>
        <end position="379"/>
    </location>
</feature>
<keyword evidence="11" id="KW-0320">Glycogen biosynthesis</keyword>
<dbReference type="InterPro" id="IPR002575">
    <property type="entry name" value="Aminoglycoside_PTrfase"/>
</dbReference>
<evidence type="ECO:0000256" key="8">
    <source>
        <dbReference type="ARBA" id="ARBA00022741"/>
    </source>
</evidence>
<evidence type="ECO:0000256" key="5">
    <source>
        <dbReference type="ARBA" id="ARBA00013882"/>
    </source>
</evidence>
<dbReference type="InterPro" id="IPR040999">
    <property type="entry name" value="Mak_N_cap"/>
</dbReference>
<evidence type="ECO:0000256" key="6">
    <source>
        <dbReference type="ARBA" id="ARBA00022600"/>
    </source>
</evidence>
<keyword evidence="10" id="KW-0067">ATP-binding</keyword>
<dbReference type="Proteomes" id="UP001597347">
    <property type="component" value="Unassembled WGS sequence"/>
</dbReference>
<accession>A0ABW4LGS8</accession>
<evidence type="ECO:0000259" key="15">
    <source>
        <dbReference type="Pfam" id="PF01636"/>
    </source>
</evidence>
<keyword evidence="12" id="KW-0119">Carbohydrate metabolism</keyword>
<evidence type="ECO:0000256" key="2">
    <source>
        <dbReference type="ARBA" id="ARBA00006219"/>
    </source>
</evidence>
<comment type="pathway">
    <text evidence="1">Glycan biosynthesis; glycogen biosynthesis.</text>
</comment>
<comment type="subunit">
    <text evidence="3">Monomer.</text>
</comment>
<keyword evidence="18" id="KW-1185">Reference proteome</keyword>
<comment type="caution">
    <text evidence="17">The sequence shown here is derived from an EMBL/GenBank/DDBJ whole genome shotgun (WGS) entry which is preliminary data.</text>
</comment>
<gene>
    <name evidence="17" type="ORF">ACFSBI_13910</name>
</gene>
<proteinExistence type="inferred from homology"/>
<dbReference type="SUPFAM" id="SSF56112">
    <property type="entry name" value="Protein kinase-like (PK-like)"/>
    <property type="match status" value="1"/>
</dbReference>
<evidence type="ECO:0000256" key="7">
    <source>
        <dbReference type="ARBA" id="ARBA00022679"/>
    </source>
</evidence>
<protein>
    <recommendedName>
        <fullName evidence="5">Maltokinase</fullName>
        <ecNumber evidence="4">2.7.1.175</ecNumber>
    </recommendedName>
    <alternativeName>
        <fullName evidence="13">Maltose-1-phosphate synthase</fullName>
    </alternativeName>
</protein>
<dbReference type="Gene3D" id="3.90.1200.10">
    <property type="match status" value="1"/>
</dbReference>
<evidence type="ECO:0000313" key="18">
    <source>
        <dbReference type="Proteomes" id="UP001597347"/>
    </source>
</evidence>
<evidence type="ECO:0000256" key="14">
    <source>
        <dbReference type="ARBA" id="ARBA00049067"/>
    </source>
</evidence>
<keyword evidence="8" id="KW-0547">Nucleotide-binding</keyword>
<keyword evidence="9" id="KW-0418">Kinase</keyword>
<evidence type="ECO:0000256" key="1">
    <source>
        <dbReference type="ARBA" id="ARBA00004964"/>
    </source>
</evidence>
<dbReference type="EC" id="2.7.1.175" evidence="4"/>